<dbReference type="AlphaFoldDB" id="A0E5V8"/>
<dbReference type="Proteomes" id="UP000000600">
    <property type="component" value="Unassembled WGS sequence"/>
</dbReference>
<dbReference type="GeneID" id="5043857"/>
<dbReference type="InParanoid" id="A0E5V8"/>
<dbReference type="KEGG" id="ptm:GSPATT00003538001"/>
<dbReference type="HOGENOM" id="CLU_3110520_0_0_1"/>
<proteinExistence type="predicted"/>
<evidence type="ECO:0000313" key="1">
    <source>
        <dbReference type="EMBL" id="CAK90675.1"/>
    </source>
</evidence>
<protein>
    <submittedName>
        <fullName evidence="1">Uncharacterized protein</fullName>
    </submittedName>
</protein>
<name>A0E5V8_PARTE</name>
<dbReference type="EMBL" id="CT868660">
    <property type="protein sequence ID" value="CAK90675.1"/>
    <property type="molecule type" value="Genomic_DNA"/>
</dbReference>
<sequence length="51" mass="6262">MSYTNFYKPELIRRSQKDSEMIQQISQNICNIFEYFFQLVKYTINSTRLKC</sequence>
<accession>A0E5V8</accession>
<organism evidence="1 2">
    <name type="scientific">Paramecium tetraurelia</name>
    <dbReference type="NCBI Taxonomy" id="5888"/>
    <lineage>
        <taxon>Eukaryota</taxon>
        <taxon>Sar</taxon>
        <taxon>Alveolata</taxon>
        <taxon>Ciliophora</taxon>
        <taxon>Intramacronucleata</taxon>
        <taxon>Oligohymenophorea</taxon>
        <taxon>Peniculida</taxon>
        <taxon>Parameciidae</taxon>
        <taxon>Paramecium</taxon>
    </lineage>
</organism>
<keyword evidence="2" id="KW-1185">Reference proteome</keyword>
<gene>
    <name evidence="1" type="ORF">GSPATT00003538001</name>
</gene>
<evidence type="ECO:0000313" key="2">
    <source>
        <dbReference type="Proteomes" id="UP000000600"/>
    </source>
</evidence>
<reference evidence="1 2" key="1">
    <citation type="journal article" date="2006" name="Nature">
        <title>Global trends of whole-genome duplications revealed by the ciliate Paramecium tetraurelia.</title>
        <authorList>
            <consortium name="Genoscope"/>
            <person name="Aury J.-M."/>
            <person name="Jaillon O."/>
            <person name="Duret L."/>
            <person name="Noel B."/>
            <person name="Jubin C."/>
            <person name="Porcel B.M."/>
            <person name="Segurens B."/>
            <person name="Daubin V."/>
            <person name="Anthouard V."/>
            <person name="Aiach N."/>
            <person name="Arnaiz O."/>
            <person name="Billaut A."/>
            <person name="Beisson J."/>
            <person name="Blanc I."/>
            <person name="Bouhouche K."/>
            <person name="Camara F."/>
            <person name="Duharcourt S."/>
            <person name="Guigo R."/>
            <person name="Gogendeau D."/>
            <person name="Katinka M."/>
            <person name="Keller A.-M."/>
            <person name="Kissmehl R."/>
            <person name="Klotz C."/>
            <person name="Koll F."/>
            <person name="Le Moue A."/>
            <person name="Lepere C."/>
            <person name="Malinsky S."/>
            <person name="Nowacki M."/>
            <person name="Nowak J.K."/>
            <person name="Plattner H."/>
            <person name="Poulain J."/>
            <person name="Ruiz F."/>
            <person name="Serrano V."/>
            <person name="Zagulski M."/>
            <person name="Dessen P."/>
            <person name="Betermier M."/>
            <person name="Weissenbach J."/>
            <person name="Scarpelli C."/>
            <person name="Schachter V."/>
            <person name="Sperling L."/>
            <person name="Meyer E."/>
            <person name="Cohen J."/>
            <person name="Wincker P."/>
        </authorList>
    </citation>
    <scope>NUCLEOTIDE SEQUENCE [LARGE SCALE GENOMIC DNA]</scope>
    <source>
        <strain evidence="1 2">Stock d4-2</strain>
    </source>
</reference>
<dbReference type="RefSeq" id="XP_001458072.1">
    <property type="nucleotide sequence ID" value="XM_001458035.1"/>
</dbReference>